<dbReference type="PROSITE" id="PS51257">
    <property type="entry name" value="PROKAR_LIPOPROTEIN"/>
    <property type="match status" value="1"/>
</dbReference>
<dbReference type="OrthoDB" id="2563390at2"/>
<evidence type="ECO:0000256" key="1">
    <source>
        <dbReference type="ARBA" id="ARBA00004651"/>
    </source>
</evidence>
<evidence type="ECO:0000256" key="5">
    <source>
        <dbReference type="ARBA" id="ARBA00022989"/>
    </source>
</evidence>
<keyword evidence="3" id="KW-1003">Cell membrane</keyword>
<dbReference type="Pfam" id="PF00528">
    <property type="entry name" value="BPD_transp_1"/>
    <property type="match status" value="1"/>
</dbReference>
<feature type="transmembrane region" description="Helical" evidence="7">
    <location>
        <begin position="193"/>
        <end position="216"/>
    </location>
</feature>
<dbReference type="CDD" id="cd06261">
    <property type="entry name" value="TM_PBP2"/>
    <property type="match status" value="1"/>
</dbReference>
<evidence type="ECO:0000256" key="4">
    <source>
        <dbReference type="ARBA" id="ARBA00022692"/>
    </source>
</evidence>
<dbReference type="Gene3D" id="1.10.3720.10">
    <property type="entry name" value="MetI-like"/>
    <property type="match status" value="1"/>
</dbReference>
<dbReference type="PANTHER" id="PTHR43744:SF9">
    <property type="entry name" value="POLYGALACTURONAN_RHAMNOGALACTURONAN TRANSPORT SYSTEM PERMEASE PROTEIN YTCP"/>
    <property type="match status" value="1"/>
</dbReference>
<dbReference type="RefSeq" id="WP_087918847.1">
    <property type="nucleotide sequence ID" value="NZ_CP021780.1"/>
</dbReference>
<dbReference type="EMBL" id="CP021780">
    <property type="protein sequence ID" value="ASA24878.1"/>
    <property type="molecule type" value="Genomic_DNA"/>
</dbReference>
<protein>
    <submittedName>
        <fullName evidence="9">ABC transporter permease</fullName>
    </submittedName>
</protein>
<reference evidence="9 10" key="1">
    <citation type="submission" date="2017-06" db="EMBL/GenBank/DDBJ databases">
        <title>Complete genome sequence of Paenibacillus donghaensis KCTC 13049T isolated from East Sea sediment, South Korea.</title>
        <authorList>
            <person name="Jung B.K."/>
            <person name="Hong S.-J."/>
            <person name="Shin J.-H."/>
        </authorList>
    </citation>
    <scope>NUCLEOTIDE SEQUENCE [LARGE SCALE GENOMIC DNA]</scope>
    <source>
        <strain evidence="9 10">KCTC 13049</strain>
    </source>
</reference>
<dbReference type="GO" id="GO:0055085">
    <property type="term" value="P:transmembrane transport"/>
    <property type="evidence" value="ECO:0007669"/>
    <property type="project" value="InterPro"/>
</dbReference>
<keyword evidence="2 7" id="KW-0813">Transport</keyword>
<comment type="subcellular location">
    <subcellularLocation>
        <location evidence="1 7">Cell membrane</location>
        <topology evidence="1 7">Multi-pass membrane protein</topology>
    </subcellularLocation>
</comment>
<evidence type="ECO:0000313" key="9">
    <source>
        <dbReference type="EMBL" id="ASA24878.1"/>
    </source>
</evidence>
<feature type="transmembrane region" description="Helical" evidence="7">
    <location>
        <begin position="108"/>
        <end position="130"/>
    </location>
</feature>
<evidence type="ECO:0000313" key="10">
    <source>
        <dbReference type="Proteomes" id="UP000249890"/>
    </source>
</evidence>
<dbReference type="GO" id="GO:0005886">
    <property type="term" value="C:plasma membrane"/>
    <property type="evidence" value="ECO:0007669"/>
    <property type="project" value="UniProtKB-SubCell"/>
</dbReference>
<dbReference type="KEGG" id="pdh:B9T62_31455"/>
<keyword evidence="10" id="KW-1185">Reference proteome</keyword>
<evidence type="ECO:0000259" key="8">
    <source>
        <dbReference type="PROSITE" id="PS50928"/>
    </source>
</evidence>
<gene>
    <name evidence="9" type="ORF">B9T62_31455</name>
</gene>
<sequence>MRDSRGEKLFYIFNYVLLALISLSCILPLLNVVALSLSGADAVVSGRVTLWPVDFSFSSFKSLFTGTPIMRSFWNSLQITLIGTGLSMLVTIMAAYPLSRRQFYSRRFFTMAMVFTMIFNGGLIPTYLVVQNLGLVNSYGALWLPGLVSTYNMLLMRSAFEQLPGEVDEAAKIDGCGEVGILMRIVLPLSKPMLATLALFYGVGYWNSFMSVMIYINDTAKYNMTVLVQNMIKSTSVIQDFADPTMMASMTPEGIRSAAVIVMIVPILAVYPLLQKYFVKGVMLGSIKG</sequence>
<dbReference type="InterPro" id="IPR000515">
    <property type="entry name" value="MetI-like"/>
</dbReference>
<dbReference type="AlphaFoldDB" id="A0A2Z2KXA6"/>
<feature type="transmembrane region" description="Helical" evidence="7">
    <location>
        <begin position="73"/>
        <end position="96"/>
    </location>
</feature>
<dbReference type="InterPro" id="IPR035906">
    <property type="entry name" value="MetI-like_sf"/>
</dbReference>
<accession>A0A2Z2KXA6</accession>
<keyword evidence="5 7" id="KW-1133">Transmembrane helix</keyword>
<keyword evidence="6 7" id="KW-0472">Membrane</keyword>
<proteinExistence type="inferred from homology"/>
<comment type="similarity">
    <text evidence="7">Belongs to the binding-protein-dependent transport system permease family.</text>
</comment>
<dbReference type="Proteomes" id="UP000249890">
    <property type="component" value="Chromosome"/>
</dbReference>
<name>A0A2Z2KXA6_9BACL</name>
<organism evidence="9 10">
    <name type="scientific">Paenibacillus donghaensis</name>
    <dbReference type="NCBI Taxonomy" id="414771"/>
    <lineage>
        <taxon>Bacteria</taxon>
        <taxon>Bacillati</taxon>
        <taxon>Bacillota</taxon>
        <taxon>Bacilli</taxon>
        <taxon>Bacillales</taxon>
        <taxon>Paenibacillaceae</taxon>
        <taxon>Paenibacillus</taxon>
    </lineage>
</organism>
<feature type="domain" description="ABC transmembrane type-1" evidence="8">
    <location>
        <begin position="73"/>
        <end position="274"/>
    </location>
</feature>
<dbReference type="PANTHER" id="PTHR43744">
    <property type="entry name" value="ABC TRANSPORTER PERMEASE PROTEIN MG189-RELATED-RELATED"/>
    <property type="match status" value="1"/>
</dbReference>
<dbReference type="SUPFAM" id="SSF161098">
    <property type="entry name" value="MetI-like"/>
    <property type="match status" value="1"/>
</dbReference>
<evidence type="ECO:0000256" key="6">
    <source>
        <dbReference type="ARBA" id="ARBA00023136"/>
    </source>
</evidence>
<dbReference type="PROSITE" id="PS50928">
    <property type="entry name" value="ABC_TM1"/>
    <property type="match status" value="1"/>
</dbReference>
<evidence type="ECO:0000256" key="3">
    <source>
        <dbReference type="ARBA" id="ARBA00022475"/>
    </source>
</evidence>
<keyword evidence="4 7" id="KW-0812">Transmembrane</keyword>
<feature type="transmembrane region" description="Helical" evidence="7">
    <location>
        <begin position="12"/>
        <end position="37"/>
    </location>
</feature>
<evidence type="ECO:0000256" key="7">
    <source>
        <dbReference type="RuleBase" id="RU363032"/>
    </source>
</evidence>
<evidence type="ECO:0000256" key="2">
    <source>
        <dbReference type="ARBA" id="ARBA00022448"/>
    </source>
</evidence>
<feature type="transmembrane region" description="Helical" evidence="7">
    <location>
        <begin position="254"/>
        <end position="274"/>
    </location>
</feature>